<accession>A0A8J4WTX8</accession>
<proteinExistence type="predicted"/>
<reference evidence="2" key="1">
    <citation type="submission" date="2020-07" db="EMBL/GenBank/DDBJ databases">
        <title>Clarias magur genome sequencing, assembly and annotation.</title>
        <authorList>
            <person name="Kushwaha B."/>
            <person name="Kumar R."/>
            <person name="Das P."/>
            <person name="Joshi C.G."/>
            <person name="Kumar D."/>
            <person name="Nagpure N.S."/>
            <person name="Pandey M."/>
            <person name="Agarwal S."/>
            <person name="Srivastava S."/>
            <person name="Singh M."/>
            <person name="Sahoo L."/>
            <person name="Jayasankar P."/>
            <person name="Meher P.K."/>
            <person name="Koringa P.G."/>
            <person name="Iquebal M.A."/>
            <person name="Das S.P."/>
            <person name="Bit A."/>
            <person name="Patnaik S."/>
            <person name="Patel N."/>
            <person name="Shah T.M."/>
            <person name="Hinsu A."/>
            <person name="Jena J.K."/>
        </authorList>
    </citation>
    <scope>NUCLEOTIDE SEQUENCE</scope>
    <source>
        <strain evidence="2">CIFAMagur01</strain>
        <tissue evidence="2">Testis</tissue>
    </source>
</reference>
<feature type="non-terminal residue" evidence="2">
    <location>
        <position position="1"/>
    </location>
</feature>
<gene>
    <name evidence="2" type="ORF">DAT39_019491</name>
</gene>
<dbReference type="Proteomes" id="UP000727407">
    <property type="component" value="Unassembled WGS sequence"/>
</dbReference>
<organism evidence="2 3">
    <name type="scientific">Clarias magur</name>
    <name type="common">Asian catfish</name>
    <name type="synonym">Macropteronotus magur</name>
    <dbReference type="NCBI Taxonomy" id="1594786"/>
    <lineage>
        <taxon>Eukaryota</taxon>
        <taxon>Metazoa</taxon>
        <taxon>Chordata</taxon>
        <taxon>Craniata</taxon>
        <taxon>Vertebrata</taxon>
        <taxon>Euteleostomi</taxon>
        <taxon>Actinopterygii</taxon>
        <taxon>Neopterygii</taxon>
        <taxon>Teleostei</taxon>
        <taxon>Ostariophysi</taxon>
        <taxon>Siluriformes</taxon>
        <taxon>Clariidae</taxon>
        <taxon>Clarias</taxon>
    </lineage>
</organism>
<dbReference type="EMBL" id="QNUK01000648">
    <property type="protein sequence ID" value="KAF5890807.1"/>
    <property type="molecule type" value="Genomic_DNA"/>
</dbReference>
<dbReference type="OrthoDB" id="8978439at2759"/>
<sequence length="141" mass="15526">MMRSVGQILSCASGPDESDAEDDVSTDAANNVGVVVVLMEDLIVSEDAPWCCVDVLANGSARYTLNTTGCRDTIWNLNKTSIKDENDDKDDTVFNFGPNWILLHRIYSGVKYMCMDPDIKMHTPVRCTDPCKSGKSGLRTE</sequence>
<evidence type="ECO:0000313" key="2">
    <source>
        <dbReference type="EMBL" id="KAF5890807.1"/>
    </source>
</evidence>
<feature type="region of interest" description="Disordered" evidence="1">
    <location>
        <begin position="1"/>
        <end position="24"/>
    </location>
</feature>
<name>A0A8J4WTX8_CLAMG</name>
<protein>
    <submittedName>
        <fullName evidence="2">Uncharacterized protein</fullName>
    </submittedName>
</protein>
<evidence type="ECO:0000256" key="1">
    <source>
        <dbReference type="SAM" id="MobiDB-lite"/>
    </source>
</evidence>
<evidence type="ECO:0000313" key="3">
    <source>
        <dbReference type="Proteomes" id="UP000727407"/>
    </source>
</evidence>
<comment type="caution">
    <text evidence="2">The sequence shown here is derived from an EMBL/GenBank/DDBJ whole genome shotgun (WGS) entry which is preliminary data.</text>
</comment>
<keyword evidence="3" id="KW-1185">Reference proteome</keyword>
<dbReference type="AlphaFoldDB" id="A0A8J4WTX8"/>